<evidence type="ECO:0000313" key="1">
    <source>
        <dbReference type="EMBL" id="CAG6629818.1"/>
    </source>
</evidence>
<sequence length="109" mass="12686">MPQFRLLFMVTYIIRKLHNFLHADCHSYLQTYMGVPIEGHGVGGGGGDWLVIFLRKQQHTCSKLVVEIRRTLSKTNSRVNRQVTLQSLMDTSRYMYCQTVHLDKSHSFL</sequence>
<dbReference type="AlphaFoldDB" id="A0A8D8VNH9"/>
<dbReference type="EMBL" id="HBUF01071877">
    <property type="protein sequence ID" value="CAG6629818.1"/>
    <property type="molecule type" value="Transcribed_RNA"/>
</dbReference>
<name>A0A8D8VNH9_9HEMI</name>
<accession>A0A8D8VNH9</accession>
<proteinExistence type="predicted"/>
<reference evidence="1" key="1">
    <citation type="submission" date="2021-05" db="EMBL/GenBank/DDBJ databases">
        <authorList>
            <person name="Alioto T."/>
            <person name="Alioto T."/>
            <person name="Gomez Garrido J."/>
        </authorList>
    </citation>
    <scope>NUCLEOTIDE SEQUENCE</scope>
</reference>
<organism evidence="1">
    <name type="scientific">Cacopsylla melanoneura</name>
    <dbReference type="NCBI Taxonomy" id="428564"/>
    <lineage>
        <taxon>Eukaryota</taxon>
        <taxon>Metazoa</taxon>
        <taxon>Ecdysozoa</taxon>
        <taxon>Arthropoda</taxon>
        <taxon>Hexapoda</taxon>
        <taxon>Insecta</taxon>
        <taxon>Pterygota</taxon>
        <taxon>Neoptera</taxon>
        <taxon>Paraneoptera</taxon>
        <taxon>Hemiptera</taxon>
        <taxon>Sternorrhyncha</taxon>
        <taxon>Psylloidea</taxon>
        <taxon>Psyllidae</taxon>
        <taxon>Psyllinae</taxon>
        <taxon>Cacopsylla</taxon>
    </lineage>
</organism>
<protein>
    <submittedName>
        <fullName evidence="1">Uncharacterized protein</fullName>
    </submittedName>
</protein>